<keyword evidence="2" id="KW-1185">Reference proteome</keyword>
<gene>
    <name evidence="1" type="ORF">RSOLAG22IIIB_06912</name>
</gene>
<evidence type="ECO:0000313" key="1">
    <source>
        <dbReference type="EMBL" id="CUA77989.1"/>
    </source>
</evidence>
<accession>A0A0K6GI15</accession>
<reference evidence="1 2" key="1">
    <citation type="submission" date="2015-07" db="EMBL/GenBank/DDBJ databases">
        <authorList>
            <person name="Noorani M."/>
        </authorList>
    </citation>
    <scope>NUCLEOTIDE SEQUENCE [LARGE SCALE GENOMIC DNA]</scope>
    <source>
        <strain evidence="1">BBA 69670</strain>
    </source>
</reference>
<dbReference type="AlphaFoldDB" id="A0A0K6GI15"/>
<protein>
    <submittedName>
        <fullName evidence="1">Uncharacterized protein</fullName>
    </submittedName>
</protein>
<dbReference type="Proteomes" id="UP000044841">
    <property type="component" value="Unassembled WGS sequence"/>
</dbReference>
<dbReference type="EMBL" id="CYGV01001933">
    <property type="protein sequence ID" value="CUA77989.1"/>
    <property type="molecule type" value="Genomic_DNA"/>
</dbReference>
<organism evidence="1 2">
    <name type="scientific">Rhizoctonia solani</name>
    <dbReference type="NCBI Taxonomy" id="456999"/>
    <lineage>
        <taxon>Eukaryota</taxon>
        <taxon>Fungi</taxon>
        <taxon>Dikarya</taxon>
        <taxon>Basidiomycota</taxon>
        <taxon>Agaricomycotina</taxon>
        <taxon>Agaricomycetes</taxon>
        <taxon>Cantharellales</taxon>
        <taxon>Ceratobasidiaceae</taxon>
        <taxon>Rhizoctonia</taxon>
    </lineage>
</organism>
<evidence type="ECO:0000313" key="2">
    <source>
        <dbReference type="Proteomes" id="UP000044841"/>
    </source>
</evidence>
<proteinExistence type="predicted"/>
<name>A0A0K6GI15_9AGAM</name>
<sequence>MLISTKVPNNKPDDPHILPSSNPCHFKIGNKTLQLQRYDAPGNFIGCVHLWDQVDYYLDSAQLHAALDTNKTIFKPHPSGGIDIQQSTTTASVRAWVVMGDIKLATLDYYPGPQGWEAVLHRCDVFQKSAHNNYITARFLNTDSPEVVQLIGQAKHDFILDDIELAMCAEEACKNLNLVAQIEWRDRYTNLELKNYKKLGDHPLGFFTLYIHEADYKVLFDDDYPTNVLENLRTVRQAVREVRATQRQLNNRGDKVTGTPSPDFTRALDWSTITYLNLDKLTNISNFPRSKAVSQKTVMYGHSATEVRGVLCVDNNE</sequence>